<dbReference type="SUPFAM" id="SSF55486">
    <property type="entry name" value="Metalloproteases ('zincins'), catalytic domain"/>
    <property type="match status" value="1"/>
</dbReference>
<dbReference type="OrthoDB" id="291007at2759"/>
<accession>A0A1W0X9E9</accession>
<keyword evidence="2" id="KW-0482">Metalloprotease</keyword>
<keyword evidence="7" id="KW-1185">Reference proteome</keyword>
<feature type="domain" description="EF-hand" evidence="4">
    <location>
        <begin position="9"/>
        <end position="44"/>
    </location>
</feature>
<dbReference type="SMART" id="SM00235">
    <property type="entry name" value="ZnMc"/>
    <property type="match status" value="1"/>
</dbReference>
<dbReference type="EC" id="3.4.24.-" evidence="2"/>
<dbReference type="Pfam" id="PF01400">
    <property type="entry name" value="Astacin"/>
    <property type="match status" value="1"/>
</dbReference>
<evidence type="ECO:0000313" key="7">
    <source>
        <dbReference type="Proteomes" id="UP000192578"/>
    </source>
</evidence>
<dbReference type="Proteomes" id="UP000192578">
    <property type="component" value="Unassembled WGS sequence"/>
</dbReference>
<dbReference type="Pfam" id="PF13405">
    <property type="entry name" value="EF-hand_6"/>
    <property type="match status" value="1"/>
</dbReference>
<evidence type="ECO:0000256" key="2">
    <source>
        <dbReference type="RuleBase" id="RU361183"/>
    </source>
</evidence>
<dbReference type="SUPFAM" id="SSF47473">
    <property type="entry name" value="EF-hand"/>
    <property type="match status" value="1"/>
</dbReference>
<sequence length="453" mass="50234">MAHKIKETESEEEIRKVFRVFDKDGDGFISAEALSLSSLCQSSNLLSDALYICEEGGDPSLIRKCLNGCETRVEGNDICKHDPVDSKKASQLLSGTALQRGQSLLSPGRNITKTGPAAEGSNNGIDKELMEWIATGGLRPGSTSDLGVWSDGVVPYSFSRTFMEHHHYHMLVLKAMEGFENSTCIRFVQRTTQKDYLTIFADPIGCFSNFGNIHHGPQRVGLSISKCFPDDHYGIAQSSLMRTLGFYQEHARIDRDEYVDINFSNIATDDRDQFQKYENNTGFGEPYDFDSILHYGMFDSAIDPSVWTIRPKEKHKDKQIGQRLQLSPGDIRKINKLYNCTADLLRAPSTAATTTGRPICVSTTYFGACVDNNIECSQACEENGQGHGKCEIFSNADLGFGGWYRAPSRGLPLQLKISIGCASPDVPVEINHIVISSDPMQDARDSHRTSRTL</sequence>
<keyword evidence="2" id="KW-0862">Zinc</keyword>
<dbReference type="EMBL" id="MTYJ01000008">
    <property type="protein sequence ID" value="OQV24165.1"/>
    <property type="molecule type" value="Genomic_DNA"/>
</dbReference>
<evidence type="ECO:0000256" key="3">
    <source>
        <dbReference type="SAM" id="MobiDB-lite"/>
    </source>
</evidence>
<dbReference type="InterPro" id="IPR024079">
    <property type="entry name" value="MetalloPept_cat_dom_sf"/>
</dbReference>
<feature type="compositionally biased region" description="Polar residues" evidence="3">
    <location>
        <begin position="104"/>
        <end position="113"/>
    </location>
</feature>
<dbReference type="GO" id="GO:0004222">
    <property type="term" value="F:metalloendopeptidase activity"/>
    <property type="evidence" value="ECO:0007669"/>
    <property type="project" value="UniProtKB-UniRule"/>
</dbReference>
<evidence type="ECO:0000259" key="4">
    <source>
        <dbReference type="PROSITE" id="PS50222"/>
    </source>
</evidence>
<evidence type="ECO:0000313" key="6">
    <source>
        <dbReference type="EMBL" id="OQV24165.1"/>
    </source>
</evidence>
<feature type="region of interest" description="Disordered" evidence="3">
    <location>
        <begin position="104"/>
        <end position="123"/>
    </location>
</feature>
<dbReference type="InterPro" id="IPR002048">
    <property type="entry name" value="EF_hand_dom"/>
</dbReference>
<feature type="domain" description="Peptidase M12A" evidence="5">
    <location>
        <begin position="136"/>
        <end position="341"/>
    </location>
</feature>
<dbReference type="GO" id="GO:0005509">
    <property type="term" value="F:calcium ion binding"/>
    <property type="evidence" value="ECO:0007669"/>
    <property type="project" value="InterPro"/>
</dbReference>
<dbReference type="PRINTS" id="PR00480">
    <property type="entry name" value="ASTACIN"/>
</dbReference>
<comment type="caution">
    <text evidence="1">Lacks conserved residue(s) required for the propagation of feature annotation.</text>
</comment>
<dbReference type="Gene3D" id="1.10.238.10">
    <property type="entry name" value="EF-hand"/>
    <property type="match status" value="1"/>
</dbReference>
<organism evidence="6 7">
    <name type="scientific">Hypsibius exemplaris</name>
    <name type="common">Freshwater tardigrade</name>
    <dbReference type="NCBI Taxonomy" id="2072580"/>
    <lineage>
        <taxon>Eukaryota</taxon>
        <taxon>Metazoa</taxon>
        <taxon>Ecdysozoa</taxon>
        <taxon>Tardigrada</taxon>
        <taxon>Eutardigrada</taxon>
        <taxon>Parachela</taxon>
        <taxon>Hypsibioidea</taxon>
        <taxon>Hypsibiidae</taxon>
        <taxon>Hypsibius</taxon>
    </lineage>
</organism>
<dbReference type="PROSITE" id="PS51864">
    <property type="entry name" value="ASTACIN"/>
    <property type="match status" value="1"/>
</dbReference>
<dbReference type="PROSITE" id="PS50222">
    <property type="entry name" value="EF_HAND_2"/>
    <property type="match status" value="1"/>
</dbReference>
<dbReference type="GO" id="GO:0008270">
    <property type="term" value="F:zinc ion binding"/>
    <property type="evidence" value="ECO:0007669"/>
    <property type="project" value="InterPro"/>
</dbReference>
<evidence type="ECO:0000256" key="1">
    <source>
        <dbReference type="PROSITE-ProRule" id="PRU01211"/>
    </source>
</evidence>
<comment type="cofactor">
    <cofactor evidence="2">
        <name>Zn(2+)</name>
        <dbReference type="ChEBI" id="CHEBI:29105"/>
    </cofactor>
    <text evidence="2">Binds 1 zinc ion per subunit.</text>
</comment>
<evidence type="ECO:0000259" key="5">
    <source>
        <dbReference type="PROSITE" id="PS51864"/>
    </source>
</evidence>
<dbReference type="InterPro" id="IPR011992">
    <property type="entry name" value="EF-hand-dom_pair"/>
</dbReference>
<dbReference type="InterPro" id="IPR001506">
    <property type="entry name" value="Peptidase_M12A"/>
</dbReference>
<dbReference type="PANTHER" id="PTHR10127:SF883">
    <property type="entry name" value="ZINC METALLOPROTEINASE NAS-8"/>
    <property type="match status" value="1"/>
</dbReference>
<protein>
    <recommendedName>
        <fullName evidence="2">Metalloendopeptidase</fullName>
        <ecNumber evidence="2">3.4.24.-</ecNumber>
    </recommendedName>
</protein>
<proteinExistence type="predicted"/>
<dbReference type="InterPro" id="IPR034035">
    <property type="entry name" value="Astacin-like_dom"/>
</dbReference>
<dbReference type="Gene3D" id="3.40.390.10">
    <property type="entry name" value="Collagenase (Catalytic Domain)"/>
    <property type="match status" value="1"/>
</dbReference>
<dbReference type="CDD" id="cd04280">
    <property type="entry name" value="ZnMc_astacin_like"/>
    <property type="match status" value="1"/>
</dbReference>
<comment type="caution">
    <text evidence="6">The sequence shown here is derived from an EMBL/GenBank/DDBJ whole genome shotgun (WGS) entry which is preliminary data.</text>
</comment>
<gene>
    <name evidence="6" type="ORF">BV898_02115</name>
</gene>
<dbReference type="InterPro" id="IPR006026">
    <property type="entry name" value="Peptidase_Metallo"/>
</dbReference>
<keyword evidence="2" id="KW-0378">Hydrolase</keyword>
<name>A0A1W0X9E9_HYPEX</name>
<reference evidence="7" key="1">
    <citation type="submission" date="2017-01" db="EMBL/GenBank/DDBJ databases">
        <title>Comparative genomics of anhydrobiosis in the tardigrade Hypsibius dujardini.</title>
        <authorList>
            <person name="Yoshida Y."/>
            <person name="Koutsovoulos G."/>
            <person name="Laetsch D."/>
            <person name="Stevens L."/>
            <person name="Kumar S."/>
            <person name="Horikawa D."/>
            <person name="Ishino K."/>
            <person name="Komine S."/>
            <person name="Tomita M."/>
            <person name="Blaxter M."/>
            <person name="Arakawa K."/>
        </authorList>
    </citation>
    <scope>NUCLEOTIDE SEQUENCE [LARGE SCALE GENOMIC DNA]</scope>
    <source>
        <strain evidence="7">Z151</strain>
    </source>
</reference>
<keyword evidence="2" id="KW-0479">Metal-binding</keyword>
<dbReference type="PANTHER" id="PTHR10127">
    <property type="entry name" value="DISCOIDIN, CUB, EGF, LAMININ , AND ZINC METALLOPROTEASE DOMAIN CONTAINING"/>
    <property type="match status" value="1"/>
</dbReference>
<dbReference type="GO" id="GO:0006508">
    <property type="term" value="P:proteolysis"/>
    <property type="evidence" value="ECO:0007669"/>
    <property type="project" value="UniProtKB-KW"/>
</dbReference>
<keyword evidence="2" id="KW-0645">Protease</keyword>
<dbReference type="AlphaFoldDB" id="A0A1W0X9E9"/>